<comment type="caution">
    <text evidence="1">The sequence shown here is derived from an EMBL/GenBank/DDBJ whole genome shotgun (WGS) entry which is preliminary data.</text>
</comment>
<evidence type="ECO:0000313" key="2">
    <source>
        <dbReference type="Proteomes" id="UP000176187"/>
    </source>
</evidence>
<sequence>MVVARPRSAEIQPLWEDLPARATVVPDAPLLPQQQEAQGASVLLLGRGPQVQDRRETPRALAASYPSYGRFVADHPRFVCRWCAVKLSINPRPGLSRRCARAGIRLIQTSVWAPSKPGRTYQNSLQL</sequence>
<accession>A0A1F6WXM1</accession>
<gene>
    <name evidence="1" type="ORF">A3A05_03535</name>
</gene>
<dbReference type="EMBL" id="MFUY01000001">
    <property type="protein sequence ID" value="OGI86622.1"/>
    <property type="molecule type" value="Genomic_DNA"/>
</dbReference>
<proteinExistence type="predicted"/>
<name>A0A1F6WXM1_9BACT</name>
<organism evidence="1 2">
    <name type="scientific">Candidatus Nomurabacteria bacterium RIFCSPLOWO2_01_FULL_41_12</name>
    <dbReference type="NCBI Taxonomy" id="1801774"/>
    <lineage>
        <taxon>Bacteria</taxon>
        <taxon>Candidatus Nomuraibacteriota</taxon>
    </lineage>
</organism>
<dbReference type="AlphaFoldDB" id="A0A1F6WXM1"/>
<dbReference type="Proteomes" id="UP000176187">
    <property type="component" value="Unassembled WGS sequence"/>
</dbReference>
<evidence type="ECO:0000313" key="1">
    <source>
        <dbReference type="EMBL" id="OGI86622.1"/>
    </source>
</evidence>
<protein>
    <submittedName>
        <fullName evidence="1">Uncharacterized protein</fullName>
    </submittedName>
</protein>
<reference evidence="1 2" key="1">
    <citation type="journal article" date="2016" name="Nat. Commun.">
        <title>Thousands of microbial genomes shed light on interconnected biogeochemical processes in an aquifer system.</title>
        <authorList>
            <person name="Anantharaman K."/>
            <person name="Brown C.T."/>
            <person name="Hug L.A."/>
            <person name="Sharon I."/>
            <person name="Castelle C.J."/>
            <person name="Probst A.J."/>
            <person name="Thomas B.C."/>
            <person name="Singh A."/>
            <person name="Wilkins M.J."/>
            <person name="Karaoz U."/>
            <person name="Brodie E.L."/>
            <person name="Williams K.H."/>
            <person name="Hubbard S.S."/>
            <person name="Banfield J.F."/>
        </authorList>
    </citation>
    <scope>NUCLEOTIDE SEQUENCE [LARGE SCALE GENOMIC DNA]</scope>
</reference>